<sequence>MTNRVGNLSQIWAENGTATDPDLDTTHPIYQPGKYAKGWIVEKEPHQWQNFLYQVSDLKNQIAASEQVAEWDASLTYSISAVTRKGDDLYVNVSGTTLTGKDPATEAGWSLVIGVDADAVNTAEQTLNNKITTHLDADNPHNDNIHAIGGYEKEEIDDFLGSPTDPRTIVYHENLTGKVAHAETPAQVGTLPVAGGTFTGDVAFDGGITIGPGSFQKDGPDLKMSNAGGSIIMEADGDSVYGEDATGNRSEITTVANFQRQQRAVNNLFALPQSIIEVDFRAGSLSCMDIGRHTIDGGSKTPKMSDKGWEIESGFSITGLEFNIPRTDLIEYYAGDVFRRTLVESTVSLVGSLDLKDIMTRIAPDATHVQRIVVWPTLNKYQKSTLLPKYASLFLQNDTSNSPGTAWYVSKVDTNIFEMPNATAPKGAQYIGAFTWSADDVRGGRIDNTAVWTTSDDTVVKIGSVSSSGQAVVSILKAGVAVLVVKWGGMVAKLTITAK</sequence>
<name>A0A6H0DBJ2_9CAUD</name>
<evidence type="ECO:0000313" key="1">
    <source>
        <dbReference type="EMBL" id="QIS79295.1"/>
    </source>
</evidence>
<reference evidence="1 2" key="1">
    <citation type="submission" date="2020-03" db="EMBL/GenBank/DDBJ databases">
        <title>Complete genome sequence of Pantoea agglomerans bacteriophage vB_PagM_SSEM1.</title>
        <authorList>
            <person name="Truncaite L."/>
            <person name="Alijosius L."/>
            <person name="Petrauskaite E."/>
            <person name="Simoliunas E."/>
        </authorList>
    </citation>
    <scope>NUCLEOTIDE SEQUENCE [LARGE SCALE GENOMIC DNA]</scope>
</reference>
<protein>
    <submittedName>
        <fullName evidence="1">Putative tail fiber protein</fullName>
    </submittedName>
</protein>
<gene>
    <name evidence="1" type="ORF">SSEM1_gp90</name>
</gene>
<evidence type="ECO:0000313" key="2">
    <source>
        <dbReference type="Proteomes" id="UP000502959"/>
    </source>
</evidence>
<accession>A0A6H0DBJ2</accession>
<dbReference type="EMBL" id="MT230534">
    <property type="protein sequence ID" value="QIS79295.1"/>
    <property type="molecule type" value="Genomic_DNA"/>
</dbReference>
<proteinExistence type="predicted"/>
<keyword evidence="2" id="KW-1185">Reference proteome</keyword>
<dbReference type="Proteomes" id="UP000502959">
    <property type="component" value="Segment"/>
</dbReference>
<organism evidence="1 2">
    <name type="scientific">Pantoea phage vB_PagM_SSEM1</name>
    <dbReference type="NCBI Taxonomy" id="2721760"/>
    <lineage>
        <taxon>Viruses</taxon>
        <taxon>Duplodnaviria</taxon>
        <taxon>Heunggongvirae</taxon>
        <taxon>Uroviricota</taxon>
        <taxon>Caudoviricetes</taxon>
        <taxon>Chaseviridae</taxon>
        <taxon>Cleopatravirinae</taxon>
        <taxon>Loessnervirus</taxon>
        <taxon>Loessnervirus SSEM1</taxon>
    </lineage>
</organism>